<evidence type="ECO:0000313" key="2">
    <source>
        <dbReference type="EMBL" id="VAW55137.1"/>
    </source>
</evidence>
<dbReference type="Pfam" id="PF05751">
    <property type="entry name" value="FixH"/>
    <property type="match status" value="1"/>
</dbReference>
<evidence type="ECO:0000256" key="1">
    <source>
        <dbReference type="SAM" id="Phobius"/>
    </source>
</evidence>
<evidence type="ECO:0008006" key="3">
    <source>
        <dbReference type="Google" id="ProtNLM"/>
    </source>
</evidence>
<feature type="transmembrane region" description="Helical" evidence="1">
    <location>
        <begin position="15"/>
        <end position="38"/>
    </location>
</feature>
<organism evidence="2">
    <name type="scientific">hydrothermal vent metagenome</name>
    <dbReference type="NCBI Taxonomy" id="652676"/>
    <lineage>
        <taxon>unclassified sequences</taxon>
        <taxon>metagenomes</taxon>
        <taxon>ecological metagenomes</taxon>
    </lineage>
</organism>
<dbReference type="EMBL" id="UOFD01000084">
    <property type="protein sequence ID" value="VAW55137.1"/>
    <property type="molecule type" value="Genomic_DNA"/>
</dbReference>
<protein>
    <recommendedName>
        <fullName evidence="3">Analog of CcoH, COG3198</fullName>
    </recommendedName>
</protein>
<dbReference type="AlphaFoldDB" id="A0A3B0WWP7"/>
<sequence>MQITKTSKPWHKYPLVWMMLFIPFSAVIMGVVMIWLAIDTDDGLVADDYYKQGLVINDVISLDKKSAELKLEAIIEFDNSAKVIKVQFDKGLLENYPETLQLSFQHATHANSDVVVTLNHGIDSQYIGYLKKAISEGIWYFEVSAKDNAGDDGSGWKLSARSHVQANNMIHLQSKYKSGE</sequence>
<proteinExistence type="predicted"/>
<keyword evidence="1" id="KW-0812">Transmembrane</keyword>
<name>A0A3B0WWP7_9ZZZZ</name>
<keyword evidence="1" id="KW-1133">Transmembrane helix</keyword>
<reference evidence="2" key="1">
    <citation type="submission" date="2018-06" db="EMBL/GenBank/DDBJ databases">
        <authorList>
            <person name="Zhirakovskaya E."/>
        </authorList>
    </citation>
    <scope>NUCLEOTIDE SEQUENCE</scope>
</reference>
<gene>
    <name evidence="2" type="ORF">MNBD_GAMMA06-2028</name>
</gene>
<dbReference type="InterPro" id="IPR008620">
    <property type="entry name" value="FixH"/>
</dbReference>
<accession>A0A3B0WWP7</accession>
<keyword evidence="1" id="KW-0472">Membrane</keyword>